<accession>X1KXT3</accession>
<dbReference type="Pfam" id="PF18728">
    <property type="entry name" value="HEPN_AbiV"/>
    <property type="match status" value="1"/>
</dbReference>
<reference evidence="1" key="1">
    <citation type="journal article" date="2014" name="Front. Microbiol.">
        <title>High frequency of phylogenetically diverse reductive dehalogenase-homologous genes in deep subseafloor sedimentary metagenomes.</title>
        <authorList>
            <person name="Kawai M."/>
            <person name="Futagami T."/>
            <person name="Toyoda A."/>
            <person name="Takaki Y."/>
            <person name="Nishi S."/>
            <person name="Hori S."/>
            <person name="Arai W."/>
            <person name="Tsubouchi T."/>
            <person name="Morono Y."/>
            <person name="Uchiyama I."/>
            <person name="Ito T."/>
            <person name="Fujiyama A."/>
            <person name="Inagaki F."/>
            <person name="Takami H."/>
        </authorList>
    </citation>
    <scope>NUCLEOTIDE SEQUENCE</scope>
    <source>
        <strain evidence="1">Expedition CK06-06</strain>
    </source>
</reference>
<name>X1KXT3_9ZZZZ</name>
<sequence length="118" mass="13007">PVQITDGMNAARRNALRLLEDAEILLNSGRYPTALSLAILSIEESGKASILRGLAIAKDDVSLKNSWKEYRTHTAKNAAWILPQLAADGAKTLDDLSPIYDRNSSHPYMLDQLKQIGF</sequence>
<organism evidence="1">
    <name type="scientific">marine sediment metagenome</name>
    <dbReference type="NCBI Taxonomy" id="412755"/>
    <lineage>
        <taxon>unclassified sequences</taxon>
        <taxon>metagenomes</taxon>
        <taxon>ecological metagenomes</taxon>
    </lineage>
</organism>
<comment type="caution">
    <text evidence="1">The sequence shown here is derived from an EMBL/GenBank/DDBJ whole genome shotgun (WGS) entry which is preliminary data.</text>
</comment>
<evidence type="ECO:0000313" key="1">
    <source>
        <dbReference type="EMBL" id="GAH94959.1"/>
    </source>
</evidence>
<dbReference type="InterPro" id="IPR030987">
    <property type="entry name" value="AbiV"/>
</dbReference>
<dbReference type="EMBL" id="BARU01046942">
    <property type="protein sequence ID" value="GAH94959.1"/>
    <property type="molecule type" value="Genomic_DNA"/>
</dbReference>
<feature type="non-terminal residue" evidence="1">
    <location>
        <position position="1"/>
    </location>
</feature>
<protein>
    <submittedName>
        <fullName evidence="1">Uncharacterized protein</fullName>
    </submittedName>
</protein>
<dbReference type="NCBIfam" id="TIGR04498">
    <property type="entry name" value="AbiV_defense"/>
    <property type="match status" value="1"/>
</dbReference>
<gene>
    <name evidence="1" type="ORF">S03H2_70575</name>
</gene>
<feature type="non-terminal residue" evidence="1">
    <location>
        <position position="118"/>
    </location>
</feature>
<dbReference type="AlphaFoldDB" id="X1KXT3"/>
<proteinExistence type="predicted"/>